<comment type="similarity">
    <text evidence="4">Belongs to the polygalacturonase-inhibiting protein family.</text>
</comment>
<keyword evidence="2" id="KW-0433">Leucine-rich repeat</keyword>
<dbReference type="PRINTS" id="PR00019">
    <property type="entry name" value="LEURICHRPT"/>
</dbReference>
<dbReference type="Pfam" id="PF00560">
    <property type="entry name" value="LRR_1"/>
    <property type="match status" value="2"/>
</dbReference>
<keyword evidence="7" id="KW-1185">Reference proteome</keyword>
<evidence type="ECO:0000256" key="1">
    <source>
        <dbReference type="ARBA" id="ARBA00004196"/>
    </source>
</evidence>
<evidence type="ECO:0000259" key="6">
    <source>
        <dbReference type="Pfam" id="PF08263"/>
    </source>
</evidence>
<gene>
    <name evidence="8" type="primary">LOC104741948</name>
</gene>
<dbReference type="Pfam" id="PF08263">
    <property type="entry name" value="LRRNT_2"/>
    <property type="match status" value="1"/>
</dbReference>
<name>A0ABM0VU98_CAMSA</name>
<organism evidence="7 8">
    <name type="scientific">Camelina sativa</name>
    <name type="common">False flax</name>
    <name type="synonym">Myagrum sativum</name>
    <dbReference type="NCBI Taxonomy" id="90675"/>
    <lineage>
        <taxon>Eukaryota</taxon>
        <taxon>Viridiplantae</taxon>
        <taxon>Streptophyta</taxon>
        <taxon>Embryophyta</taxon>
        <taxon>Tracheophyta</taxon>
        <taxon>Spermatophyta</taxon>
        <taxon>Magnoliopsida</taxon>
        <taxon>eudicotyledons</taxon>
        <taxon>Gunneridae</taxon>
        <taxon>Pentapetalae</taxon>
        <taxon>rosids</taxon>
        <taxon>malvids</taxon>
        <taxon>Brassicales</taxon>
        <taxon>Brassicaceae</taxon>
        <taxon>Camelineae</taxon>
        <taxon>Camelina</taxon>
    </lineage>
</organism>
<protein>
    <submittedName>
        <fullName evidence="8">Probable LRR receptor-like serine/threonine-protein kinase At4g36180</fullName>
    </submittedName>
</protein>
<feature type="signal peptide" evidence="5">
    <location>
        <begin position="1"/>
        <end position="25"/>
    </location>
</feature>
<evidence type="ECO:0000256" key="4">
    <source>
        <dbReference type="ARBA" id="ARBA00038043"/>
    </source>
</evidence>
<dbReference type="InterPro" id="IPR001611">
    <property type="entry name" value="Leu-rich_rpt"/>
</dbReference>
<evidence type="ECO:0000256" key="5">
    <source>
        <dbReference type="SAM" id="SignalP"/>
    </source>
</evidence>
<dbReference type="GeneID" id="104741948"/>
<dbReference type="InterPro" id="IPR032675">
    <property type="entry name" value="LRR_dom_sf"/>
</dbReference>
<dbReference type="Gene3D" id="3.80.10.10">
    <property type="entry name" value="Ribonuclease Inhibitor"/>
    <property type="match status" value="2"/>
</dbReference>
<evidence type="ECO:0000313" key="7">
    <source>
        <dbReference type="Proteomes" id="UP000694864"/>
    </source>
</evidence>
<keyword evidence="3" id="KW-0677">Repeat</keyword>
<dbReference type="InterPro" id="IPR051848">
    <property type="entry name" value="PGIP"/>
</dbReference>
<accession>A0ABM0VU98</accession>
<dbReference type="RefSeq" id="XP_010461191.1">
    <property type="nucleotide sequence ID" value="XM_010462889.2"/>
</dbReference>
<evidence type="ECO:0000256" key="3">
    <source>
        <dbReference type="ARBA" id="ARBA00022737"/>
    </source>
</evidence>
<dbReference type="InterPro" id="IPR013210">
    <property type="entry name" value="LRR_N_plant-typ"/>
</dbReference>
<feature type="chain" id="PRO_5045867978" evidence="5">
    <location>
        <begin position="26"/>
        <end position="479"/>
    </location>
</feature>
<dbReference type="SUPFAM" id="SSF52058">
    <property type="entry name" value="L domain-like"/>
    <property type="match status" value="2"/>
</dbReference>
<reference evidence="8" key="2">
    <citation type="submission" date="2025-08" db="UniProtKB">
        <authorList>
            <consortium name="RefSeq"/>
        </authorList>
    </citation>
    <scope>IDENTIFICATION</scope>
    <source>
        <tissue evidence="8">Leaf</tissue>
    </source>
</reference>
<reference evidence="7" key="1">
    <citation type="journal article" date="2014" name="Nat. Commun.">
        <title>The emerging biofuel crop Camelina sativa retains a highly undifferentiated hexaploid genome structure.</title>
        <authorList>
            <person name="Kagale S."/>
            <person name="Koh C."/>
            <person name="Nixon J."/>
            <person name="Bollina V."/>
            <person name="Clarke W.E."/>
            <person name="Tuteja R."/>
            <person name="Spillane C."/>
            <person name="Robinson S.J."/>
            <person name="Links M.G."/>
            <person name="Clarke C."/>
            <person name="Higgins E.E."/>
            <person name="Huebert T."/>
            <person name="Sharpe A.G."/>
            <person name="Parkin I.A."/>
        </authorList>
    </citation>
    <scope>NUCLEOTIDE SEQUENCE [LARGE SCALE GENOMIC DNA]</scope>
    <source>
        <strain evidence="7">cv. DH55</strain>
    </source>
</reference>
<sequence length="479" mass="52161">MNSCSVRLFIFPAVIFLLCLSSNEAATCHPDDEAGLLAFKLGITQDPSGILSSWKEGTACCSWSGVGCVTNRVTGLSLSGQSDVNETYLSGTISPSLAKLQHLVGFYFTDLRNITGPFPQFLFKLPQLQQVYITNNGLSGPLPANIGALSQLVELGLDGNRFTGPIPSSISNLTRLFQLNLGNNMLTGTIPVGIAKLNLLLSLNLGGNRLSGTIPDIFKSMTKLQSLTLSRNGFSGSLPRSIASLKPVLLFLDLSQNNLSGTIPIFLSNFKVLDSLDLSRNRFSGVVPTTLANMPKLFHLNLSHNFLNGPVPALKNVDGIATLDLSYNRFNLRTIPKWVTSSPSIYSLKLVKCGISMSFDHWNPVNPNIYYYVDLSENEISGSPARFLNQARNLYEFQASRNKLRFDLGELTNLSERLELLDLSKNMVFGKVPTTVATLQKLNLSYNHLCGKLPVTKFPASAFVSNDCLCGSPLPPCKA</sequence>
<keyword evidence="5" id="KW-0732">Signal</keyword>
<dbReference type="Proteomes" id="UP000694864">
    <property type="component" value="Chromosome 14"/>
</dbReference>
<dbReference type="Pfam" id="PF13855">
    <property type="entry name" value="LRR_8"/>
    <property type="match status" value="2"/>
</dbReference>
<feature type="domain" description="Leucine-rich repeat-containing N-terminal plant-type" evidence="6">
    <location>
        <begin position="29"/>
        <end position="68"/>
    </location>
</feature>
<proteinExistence type="inferred from homology"/>
<comment type="subcellular location">
    <subcellularLocation>
        <location evidence="1">Cell envelope</location>
    </subcellularLocation>
</comment>
<dbReference type="PANTHER" id="PTHR48059:SF19">
    <property type="entry name" value="RECEPTOR-LIKE PROTEIN KINASE 5"/>
    <property type="match status" value="1"/>
</dbReference>
<evidence type="ECO:0000256" key="2">
    <source>
        <dbReference type="ARBA" id="ARBA00022614"/>
    </source>
</evidence>
<evidence type="ECO:0000313" key="8">
    <source>
        <dbReference type="RefSeq" id="XP_010461191.1"/>
    </source>
</evidence>
<dbReference type="PANTHER" id="PTHR48059">
    <property type="entry name" value="POLYGALACTURONASE INHIBITOR 1"/>
    <property type="match status" value="1"/>
</dbReference>